<reference evidence="2" key="1">
    <citation type="submission" date="2019-08" db="EMBL/GenBank/DDBJ databases">
        <authorList>
            <person name="Kucharzyk K."/>
            <person name="Murdoch R.W."/>
            <person name="Higgins S."/>
            <person name="Loffler F."/>
        </authorList>
    </citation>
    <scope>NUCLEOTIDE SEQUENCE</scope>
</reference>
<gene>
    <name evidence="2" type="ORF">SDC9_132867</name>
</gene>
<evidence type="ECO:0000313" key="2">
    <source>
        <dbReference type="EMBL" id="MPM85785.1"/>
    </source>
</evidence>
<dbReference type="InterPro" id="IPR025150">
    <property type="entry name" value="GH123_cat"/>
</dbReference>
<dbReference type="AlphaFoldDB" id="A0A645D9A4"/>
<organism evidence="2">
    <name type="scientific">bioreactor metagenome</name>
    <dbReference type="NCBI Taxonomy" id="1076179"/>
    <lineage>
        <taxon>unclassified sequences</taxon>
        <taxon>metagenomes</taxon>
        <taxon>ecological metagenomes</taxon>
    </lineage>
</organism>
<dbReference type="EMBL" id="VSSQ01033995">
    <property type="protein sequence ID" value="MPM85785.1"/>
    <property type="molecule type" value="Genomic_DNA"/>
</dbReference>
<name>A0A645D9A4_9ZZZZ</name>
<evidence type="ECO:0000259" key="1">
    <source>
        <dbReference type="Pfam" id="PF13320"/>
    </source>
</evidence>
<feature type="domain" description="Glycoside hydrolase 123 catalytic" evidence="1">
    <location>
        <begin position="6"/>
        <end position="201"/>
    </location>
</feature>
<comment type="caution">
    <text evidence="2">The sequence shown here is derived from an EMBL/GenBank/DDBJ whole genome shotgun (WGS) entry which is preliminary data.</text>
</comment>
<dbReference type="Pfam" id="PF13320">
    <property type="entry name" value="GH123_cat"/>
    <property type="match status" value="1"/>
</dbReference>
<protein>
    <recommendedName>
        <fullName evidence="1">Glycoside hydrolase 123 catalytic domain-containing protein</fullName>
    </recommendedName>
</protein>
<sequence length="245" mass="28137">MLSTARSKGLLSKVYFYIWDEPTKISEYEQIKAFAEKIHSYEPQAKVLTTFYRGPEDGPQKDDLFAVFDILNGATSIFCTGVWSLQGNEQRAQQCRAKLKAGQEWWTYVCMGDTPGLSHNSSGIPNRVVMWRNWKEQSSGFLYWVVNGFSSMNPLRSRSELPKGDGILIYPGEPFGSEDFCTSIRLERWRDGVEDYEMLNMYEKKKGRSAAESLLSNVYSNPTKYTTEVKYMEAFKKKLIDGIIE</sequence>
<proteinExistence type="predicted"/>
<accession>A0A645D9A4</accession>